<evidence type="ECO:0000313" key="2">
    <source>
        <dbReference type="EMBL" id="KAG2538810.1"/>
    </source>
</evidence>
<proteinExistence type="predicted"/>
<feature type="signal peptide" evidence="1">
    <location>
        <begin position="1"/>
        <end position="38"/>
    </location>
</feature>
<name>A0A8T0MNF3_PANVG</name>
<gene>
    <name evidence="2" type="ORF">PVAP13_9NG346514</name>
</gene>
<keyword evidence="3" id="KW-1185">Reference proteome</keyword>
<feature type="chain" id="PRO_5035805293" evidence="1">
    <location>
        <begin position="39"/>
        <end position="84"/>
    </location>
</feature>
<organism evidence="2 3">
    <name type="scientific">Panicum virgatum</name>
    <name type="common">Blackwell switchgrass</name>
    <dbReference type="NCBI Taxonomy" id="38727"/>
    <lineage>
        <taxon>Eukaryota</taxon>
        <taxon>Viridiplantae</taxon>
        <taxon>Streptophyta</taxon>
        <taxon>Embryophyta</taxon>
        <taxon>Tracheophyta</taxon>
        <taxon>Spermatophyta</taxon>
        <taxon>Magnoliopsida</taxon>
        <taxon>Liliopsida</taxon>
        <taxon>Poales</taxon>
        <taxon>Poaceae</taxon>
        <taxon>PACMAD clade</taxon>
        <taxon>Panicoideae</taxon>
        <taxon>Panicodae</taxon>
        <taxon>Paniceae</taxon>
        <taxon>Panicinae</taxon>
        <taxon>Panicum</taxon>
        <taxon>Panicum sect. Hiantes</taxon>
    </lineage>
</organism>
<comment type="caution">
    <text evidence="2">The sequence shown here is derived from an EMBL/GenBank/DDBJ whole genome shotgun (WGS) entry which is preliminary data.</text>
</comment>
<evidence type="ECO:0000256" key="1">
    <source>
        <dbReference type="SAM" id="SignalP"/>
    </source>
</evidence>
<dbReference type="EMBL" id="CM029054">
    <property type="protein sequence ID" value="KAG2538810.1"/>
    <property type="molecule type" value="Genomic_DNA"/>
</dbReference>
<reference evidence="2" key="1">
    <citation type="submission" date="2020-05" db="EMBL/GenBank/DDBJ databases">
        <title>WGS assembly of Panicum virgatum.</title>
        <authorList>
            <person name="Lovell J.T."/>
            <person name="Jenkins J."/>
            <person name="Shu S."/>
            <person name="Juenger T.E."/>
            <person name="Schmutz J."/>
        </authorList>
    </citation>
    <scope>NUCLEOTIDE SEQUENCE</scope>
    <source>
        <strain evidence="2">AP13</strain>
    </source>
</reference>
<keyword evidence="1" id="KW-0732">Signal</keyword>
<accession>A0A8T0MNF3</accession>
<protein>
    <submittedName>
        <fullName evidence="2">Uncharacterized protein</fullName>
    </submittedName>
</protein>
<sequence>MASQSRVVLKRNTMTPAACCVMLLAGLLLVAAAATAAAAPVAVEDSRHQNPVVKPEISSPPGPNCPYCYAYNCEPSECHGWCGC</sequence>
<dbReference type="Proteomes" id="UP000823388">
    <property type="component" value="Chromosome 9N"/>
</dbReference>
<dbReference type="AlphaFoldDB" id="A0A8T0MNF3"/>
<evidence type="ECO:0000313" key="3">
    <source>
        <dbReference type="Proteomes" id="UP000823388"/>
    </source>
</evidence>